<keyword evidence="5" id="KW-0010">Activator</keyword>
<dbReference type="InterPro" id="IPR035451">
    <property type="entry name" value="Ada-like_dom_sf"/>
</dbReference>
<sequence>MDDKVNLSFDEMWDKIIDCDKKYDGLFFTAVKTTKIYCRPSCRSRKPKKINVEFYFDINKVENAGFRACKRCQPEVNHSPHIELVRSVISFLVNHYKQKLVLQDIAKHAGVSAFYLERLFKQETTETPRTYLEKMRIDKAVHLLKCTDLTNLEICYDIGFQSPSNFYKVFRRLRNCSPSEYRNFIANELGDELV</sequence>
<dbReference type="KEGG" id="psyo:PB01_06215"/>
<evidence type="ECO:0000256" key="4">
    <source>
        <dbReference type="ARBA" id="ARBA00023125"/>
    </source>
</evidence>
<dbReference type="GO" id="GO:0032259">
    <property type="term" value="P:methylation"/>
    <property type="evidence" value="ECO:0007669"/>
    <property type="project" value="UniProtKB-KW"/>
</dbReference>
<evidence type="ECO:0000256" key="2">
    <source>
        <dbReference type="ARBA" id="ARBA00022603"/>
    </source>
</evidence>
<dbReference type="GO" id="GO:0003700">
    <property type="term" value="F:DNA-binding transcription factor activity"/>
    <property type="evidence" value="ECO:0007669"/>
    <property type="project" value="InterPro"/>
</dbReference>
<gene>
    <name evidence="8" type="ORF">PB01_06215</name>
</gene>
<organism evidence="8 9">
    <name type="scientific">Psychrobacillus glaciei</name>
    <dbReference type="NCBI Taxonomy" id="2283160"/>
    <lineage>
        <taxon>Bacteria</taxon>
        <taxon>Bacillati</taxon>
        <taxon>Bacillota</taxon>
        <taxon>Bacilli</taxon>
        <taxon>Bacillales</taxon>
        <taxon>Bacillaceae</taxon>
        <taxon>Psychrobacillus</taxon>
    </lineage>
</organism>
<keyword evidence="6" id="KW-0804">Transcription</keyword>
<evidence type="ECO:0000256" key="5">
    <source>
        <dbReference type="ARBA" id="ARBA00023159"/>
    </source>
</evidence>
<dbReference type="PIRSF" id="PIRSF000408">
    <property type="entry name" value="Alkyltransferas_AdaA"/>
    <property type="match status" value="1"/>
</dbReference>
<feature type="domain" description="HTH araC/xylS-type" evidence="7">
    <location>
        <begin position="86"/>
        <end position="184"/>
    </location>
</feature>
<dbReference type="Pfam" id="PF02805">
    <property type="entry name" value="Ada_Zn_binding"/>
    <property type="match status" value="1"/>
</dbReference>
<keyword evidence="2" id="KW-0489">Methyltransferase</keyword>
<dbReference type="Pfam" id="PF12833">
    <property type="entry name" value="HTH_18"/>
    <property type="match status" value="1"/>
</dbReference>
<dbReference type="Gene3D" id="1.10.10.60">
    <property type="entry name" value="Homeodomain-like"/>
    <property type="match status" value="2"/>
</dbReference>
<dbReference type="SMART" id="SM00342">
    <property type="entry name" value="HTH_ARAC"/>
    <property type="match status" value="1"/>
</dbReference>
<dbReference type="AlphaFoldDB" id="A0A5J6SLA2"/>
<dbReference type="PANTHER" id="PTHR43280">
    <property type="entry name" value="ARAC-FAMILY TRANSCRIPTIONAL REGULATOR"/>
    <property type="match status" value="1"/>
</dbReference>
<evidence type="ECO:0000313" key="8">
    <source>
        <dbReference type="EMBL" id="QFF98452.1"/>
    </source>
</evidence>
<dbReference type="PANTHER" id="PTHR43280:SF2">
    <property type="entry name" value="HTH-TYPE TRANSCRIPTIONAL REGULATOR EXSA"/>
    <property type="match status" value="1"/>
</dbReference>
<evidence type="ECO:0000256" key="1">
    <source>
        <dbReference type="ARBA" id="ARBA00001947"/>
    </source>
</evidence>
<dbReference type="GO" id="GO:0008168">
    <property type="term" value="F:methyltransferase activity"/>
    <property type="evidence" value="ECO:0007669"/>
    <property type="project" value="UniProtKB-KW"/>
</dbReference>
<dbReference type="PROSITE" id="PS01124">
    <property type="entry name" value="HTH_ARAC_FAMILY_2"/>
    <property type="match status" value="1"/>
</dbReference>
<dbReference type="Gene3D" id="3.40.10.10">
    <property type="entry name" value="DNA Methylphosphotriester Repair Domain"/>
    <property type="match status" value="1"/>
</dbReference>
<dbReference type="InterPro" id="IPR009057">
    <property type="entry name" value="Homeodomain-like_sf"/>
</dbReference>
<keyword evidence="9" id="KW-1185">Reference proteome</keyword>
<dbReference type="RefSeq" id="WP_151699393.1">
    <property type="nucleotide sequence ID" value="NZ_CP031223.1"/>
</dbReference>
<name>A0A5J6SLA2_9BACI</name>
<dbReference type="GO" id="GO:0006281">
    <property type="term" value="P:DNA repair"/>
    <property type="evidence" value="ECO:0007669"/>
    <property type="project" value="InterPro"/>
</dbReference>
<dbReference type="InterPro" id="IPR004026">
    <property type="entry name" value="Ada_DNA_repair_Zn-bd"/>
</dbReference>
<evidence type="ECO:0000256" key="6">
    <source>
        <dbReference type="ARBA" id="ARBA00023163"/>
    </source>
</evidence>
<dbReference type="SUPFAM" id="SSF57884">
    <property type="entry name" value="Ada DNA repair protein, N-terminal domain (N-Ada 10)"/>
    <property type="match status" value="1"/>
</dbReference>
<evidence type="ECO:0000313" key="9">
    <source>
        <dbReference type="Proteomes" id="UP000325517"/>
    </source>
</evidence>
<accession>A0A5J6SLA2</accession>
<keyword evidence="3" id="KW-0805">Transcription regulation</keyword>
<keyword evidence="4" id="KW-0238">DNA-binding</keyword>
<comment type="cofactor">
    <cofactor evidence="1">
        <name>Zn(2+)</name>
        <dbReference type="ChEBI" id="CHEBI:29105"/>
    </cofactor>
</comment>
<dbReference type="GO" id="GO:0008270">
    <property type="term" value="F:zinc ion binding"/>
    <property type="evidence" value="ECO:0007669"/>
    <property type="project" value="InterPro"/>
</dbReference>
<dbReference type="InterPro" id="IPR016220">
    <property type="entry name" value="Me-P-triester_DNA_alkyl-Trfase"/>
</dbReference>
<dbReference type="GO" id="GO:0043565">
    <property type="term" value="F:sequence-specific DNA binding"/>
    <property type="evidence" value="ECO:0007669"/>
    <property type="project" value="InterPro"/>
</dbReference>
<evidence type="ECO:0000259" key="7">
    <source>
        <dbReference type="PROSITE" id="PS01124"/>
    </source>
</evidence>
<protein>
    <submittedName>
        <fullName evidence="8">Helix-turn-helix domain-containing protein</fullName>
    </submittedName>
</protein>
<reference evidence="8 9" key="1">
    <citation type="submission" date="2018-07" db="EMBL/GenBank/DDBJ databases">
        <title>Complete genome sequence of Psychrobacillus sp. PB01, isolated from iceberg, and comparative genome analysis of Psychrobacillus strains.</title>
        <authorList>
            <person name="Lee P.C."/>
        </authorList>
    </citation>
    <scope>NUCLEOTIDE SEQUENCE [LARGE SCALE GENOMIC DNA]</scope>
    <source>
        <strain evidence="8 9">PB01</strain>
    </source>
</reference>
<dbReference type="EMBL" id="CP031223">
    <property type="protein sequence ID" value="QFF98452.1"/>
    <property type="molecule type" value="Genomic_DNA"/>
</dbReference>
<dbReference type="OrthoDB" id="9802228at2"/>
<proteinExistence type="predicted"/>
<dbReference type="SUPFAM" id="SSF46689">
    <property type="entry name" value="Homeodomain-like"/>
    <property type="match status" value="2"/>
</dbReference>
<keyword evidence="2" id="KW-0808">Transferase</keyword>
<evidence type="ECO:0000256" key="3">
    <source>
        <dbReference type="ARBA" id="ARBA00023015"/>
    </source>
</evidence>
<dbReference type="Proteomes" id="UP000325517">
    <property type="component" value="Chromosome"/>
</dbReference>
<dbReference type="InterPro" id="IPR018060">
    <property type="entry name" value="HTH_AraC"/>
</dbReference>